<gene>
    <name evidence="10 12" type="primary">leuD</name>
    <name evidence="12" type="ORF">F4Y42_03775</name>
</gene>
<organism evidence="12">
    <name type="scientific">Caldilineaceae bacterium SB0664_bin_27</name>
    <dbReference type="NCBI Taxonomy" id="2605260"/>
    <lineage>
        <taxon>Bacteria</taxon>
        <taxon>Bacillati</taxon>
        <taxon>Chloroflexota</taxon>
        <taxon>Caldilineae</taxon>
        <taxon>Caldilineales</taxon>
        <taxon>Caldilineaceae</taxon>
    </lineage>
</organism>
<evidence type="ECO:0000256" key="6">
    <source>
        <dbReference type="ARBA" id="ARBA00022430"/>
    </source>
</evidence>
<dbReference type="HAMAP" id="MF_01031">
    <property type="entry name" value="LeuD_type1"/>
    <property type="match status" value="1"/>
</dbReference>
<reference evidence="12" key="1">
    <citation type="submission" date="2019-09" db="EMBL/GenBank/DDBJ databases">
        <title>Characterisation of the sponge microbiome using genome-centric metagenomics.</title>
        <authorList>
            <person name="Engelberts J.P."/>
            <person name="Robbins S.J."/>
            <person name="De Goeij J.M."/>
            <person name="Aranda M."/>
            <person name="Bell S.C."/>
            <person name="Webster N.S."/>
        </authorList>
    </citation>
    <scope>NUCLEOTIDE SEQUENCE</scope>
    <source>
        <strain evidence="12">SB0664_bin_27</strain>
    </source>
</reference>
<dbReference type="NCBIfam" id="NF002458">
    <property type="entry name" value="PRK01641.1"/>
    <property type="match status" value="1"/>
</dbReference>
<comment type="similarity">
    <text evidence="4 10">Belongs to the LeuD family. LeuD type 1 subfamily.</text>
</comment>
<dbReference type="PANTHER" id="PTHR43345:SF5">
    <property type="entry name" value="3-ISOPROPYLMALATE DEHYDRATASE SMALL SUBUNIT"/>
    <property type="match status" value="1"/>
</dbReference>
<dbReference type="GO" id="GO:0009316">
    <property type="term" value="C:3-isopropylmalate dehydratase complex"/>
    <property type="evidence" value="ECO:0007669"/>
    <property type="project" value="InterPro"/>
</dbReference>
<evidence type="ECO:0000256" key="2">
    <source>
        <dbReference type="ARBA" id="ARBA00002695"/>
    </source>
</evidence>
<name>A0A6B0YSW7_9CHLR</name>
<comment type="subunit">
    <text evidence="5 10">Heterodimer of LeuC and LeuD.</text>
</comment>
<dbReference type="GO" id="GO:0009098">
    <property type="term" value="P:L-leucine biosynthetic process"/>
    <property type="evidence" value="ECO:0007669"/>
    <property type="project" value="UniProtKB-UniRule"/>
</dbReference>
<comment type="pathway">
    <text evidence="3 10">Amino-acid biosynthesis; L-leucine biosynthesis; L-leucine from 3-methyl-2-oxobutanoate: step 2/4.</text>
</comment>
<dbReference type="GO" id="GO:0003861">
    <property type="term" value="F:3-isopropylmalate dehydratase activity"/>
    <property type="evidence" value="ECO:0007669"/>
    <property type="project" value="UniProtKB-UniRule"/>
</dbReference>
<feature type="domain" description="Aconitase A/isopropylmalate dehydratase small subunit swivel" evidence="11">
    <location>
        <begin position="1"/>
        <end position="123"/>
    </location>
</feature>
<dbReference type="Pfam" id="PF00694">
    <property type="entry name" value="Aconitase_C"/>
    <property type="match status" value="1"/>
</dbReference>
<evidence type="ECO:0000256" key="4">
    <source>
        <dbReference type="ARBA" id="ARBA00009845"/>
    </source>
</evidence>
<dbReference type="FunFam" id="3.20.19.10:FF:000003">
    <property type="entry name" value="3-isopropylmalate dehydratase small subunit"/>
    <property type="match status" value="1"/>
</dbReference>
<evidence type="ECO:0000256" key="5">
    <source>
        <dbReference type="ARBA" id="ARBA00011271"/>
    </source>
</evidence>
<dbReference type="PANTHER" id="PTHR43345">
    <property type="entry name" value="3-ISOPROPYLMALATE DEHYDRATASE SMALL SUBUNIT 2-RELATED-RELATED"/>
    <property type="match status" value="1"/>
</dbReference>
<dbReference type="Gene3D" id="3.20.19.10">
    <property type="entry name" value="Aconitase, domain 4"/>
    <property type="match status" value="1"/>
</dbReference>
<comment type="catalytic activity">
    <reaction evidence="1 10">
        <text>(2R,3S)-3-isopropylmalate = (2S)-2-isopropylmalate</text>
        <dbReference type="Rhea" id="RHEA:32287"/>
        <dbReference type="ChEBI" id="CHEBI:1178"/>
        <dbReference type="ChEBI" id="CHEBI:35121"/>
        <dbReference type="EC" id="4.2.1.33"/>
    </reaction>
</comment>
<evidence type="ECO:0000256" key="1">
    <source>
        <dbReference type="ARBA" id="ARBA00000491"/>
    </source>
</evidence>
<dbReference type="InterPro" id="IPR033940">
    <property type="entry name" value="IPMI_Swivel"/>
</dbReference>
<dbReference type="UniPathway" id="UPA00048">
    <property type="reaction ID" value="UER00071"/>
</dbReference>
<comment type="function">
    <text evidence="2 10">Catalyzes the isomerization between 2-isopropylmalate and 3-isopropylmalate, via the formation of 2-isopropylmaleate.</text>
</comment>
<sequence>MQPFTTLTSTALPLRTENVDTDQIIPARYLTAVTQEGMGDGLFSWWRYARDGSPNPDFVLNQPQYRGSEILVAGRNFGIGSSREHAVWALTQYGFRAVISPAFADIFYNNSLKNGLLPIRLPEETVGRLLDLVEEVPHTSICLDLPSQTVTLPDFDSSTTGGSEGPWSFDIDPFRKQCLLRGLDDLGYLLDKEEEISAFEAAASL</sequence>
<keyword evidence="6 10" id="KW-0432">Leucine biosynthesis</keyword>
<protein>
    <recommendedName>
        <fullName evidence="10">3-isopropylmalate dehydratase small subunit</fullName>
        <ecNumber evidence="10">4.2.1.33</ecNumber>
    </recommendedName>
    <alternativeName>
        <fullName evidence="10">Alpha-IPM isomerase</fullName>
        <shortName evidence="10">IPMI</shortName>
    </alternativeName>
    <alternativeName>
        <fullName evidence="10">Isopropylmalate isomerase</fullName>
    </alternativeName>
</protein>
<evidence type="ECO:0000313" key="12">
    <source>
        <dbReference type="EMBL" id="MXY92548.1"/>
    </source>
</evidence>
<dbReference type="InterPro" id="IPR050075">
    <property type="entry name" value="LeuD"/>
</dbReference>
<dbReference type="InterPro" id="IPR015928">
    <property type="entry name" value="Aconitase/3IPM_dehydase_swvl"/>
</dbReference>
<keyword evidence="9 10" id="KW-0100">Branched-chain amino acid biosynthesis</keyword>
<proteinExistence type="inferred from homology"/>
<dbReference type="EC" id="4.2.1.33" evidence="10"/>
<evidence type="ECO:0000256" key="3">
    <source>
        <dbReference type="ARBA" id="ARBA00004729"/>
    </source>
</evidence>
<accession>A0A6B0YSW7</accession>
<evidence type="ECO:0000256" key="7">
    <source>
        <dbReference type="ARBA" id="ARBA00022605"/>
    </source>
</evidence>
<keyword evidence="8 10" id="KW-0456">Lyase</keyword>
<comment type="caution">
    <text evidence="12">The sequence shown here is derived from an EMBL/GenBank/DDBJ whole genome shotgun (WGS) entry which is preliminary data.</text>
</comment>
<evidence type="ECO:0000256" key="8">
    <source>
        <dbReference type="ARBA" id="ARBA00023239"/>
    </source>
</evidence>
<dbReference type="SUPFAM" id="SSF52016">
    <property type="entry name" value="LeuD/IlvD-like"/>
    <property type="match status" value="1"/>
</dbReference>
<evidence type="ECO:0000256" key="10">
    <source>
        <dbReference type="HAMAP-Rule" id="MF_01031"/>
    </source>
</evidence>
<dbReference type="InterPro" id="IPR000573">
    <property type="entry name" value="AconitaseA/IPMdHydase_ssu_swvl"/>
</dbReference>
<evidence type="ECO:0000259" key="11">
    <source>
        <dbReference type="Pfam" id="PF00694"/>
    </source>
</evidence>
<dbReference type="CDD" id="cd01577">
    <property type="entry name" value="IPMI_Swivel"/>
    <property type="match status" value="1"/>
</dbReference>
<dbReference type="EMBL" id="VXRG01000036">
    <property type="protein sequence ID" value="MXY92548.1"/>
    <property type="molecule type" value="Genomic_DNA"/>
</dbReference>
<evidence type="ECO:0000256" key="9">
    <source>
        <dbReference type="ARBA" id="ARBA00023304"/>
    </source>
</evidence>
<dbReference type="AlphaFoldDB" id="A0A6B0YSW7"/>
<keyword evidence="7 10" id="KW-0028">Amino-acid biosynthesis</keyword>
<dbReference type="NCBIfam" id="TIGR00171">
    <property type="entry name" value="leuD"/>
    <property type="match status" value="1"/>
</dbReference>
<dbReference type="InterPro" id="IPR004431">
    <property type="entry name" value="3-IsopropMal_deHydase_ssu"/>
</dbReference>